<accession>A0A5J5AIW4</accession>
<organism evidence="6 7">
    <name type="scientific">Nyssa sinensis</name>
    <dbReference type="NCBI Taxonomy" id="561372"/>
    <lineage>
        <taxon>Eukaryota</taxon>
        <taxon>Viridiplantae</taxon>
        <taxon>Streptophyta</taxon>
        <taxon>Embryophyta</taxon>
        <taxon>Tracheophyta</taxon>
        <taxon>Spermatophyta</taxon>
        <taxon>Magnoliopsida</taxon>
        <taxon>eudicotyledons</taxon>
        <taxon>Gunneridae</taxon>
        <taxon>Pentapetalae</taxon>
        <taxon>asterids</taxon>
        <taxon>Cornales</taxon>
        <taxon>Nyssaceae</taxon>
        <taxon>Nyssa</taxon>
    </lineage>
</organism>
<dbReference type="SMART" id="SM00360">
    <property type="entry name" value="RRM"/>
    <property type="match status" value="1"/>
</dbReference>
<feature type="domain" description="RRM" evidence="5">
    <location>
        <begin position="1"/>
        <end position="75"/>
    </location>
</feature>
<dbReference type="PROSITE" id="PS50102">
    <property type="entry name" value="RRM"/>
    <property type="match status" value="1"/>
</dbReference>
<name>A0A5J5AIW4_9ASTE</name>
<dbReference type="InterPro" id="IPR012677">
    <property type="entry name" value="Nucleotide-bd_a/b_plait_sf"/>
</dbReference>
<keyword evidence="3" id="KW-0694">RNA-binding</keyword>
<gene>
    <name evidence="6" type="ORF">F0562_004903</name>
</gene>
<evidence type="ECO:0000256" key="4">
    <source>
        <dbReference type="SAM" id="MobiDB-lite"/>
    </source>
</evidence>
<evidence type="ECO:0000256" key="2">
    <source>
        <dbReference type="ARBA" id="ARBA00023242"/>
    </source>
</evidence>
<dbReference type="Proteomes" id="UP000325577">
    <property type="component" value="Linkage Group LG2"/>
</dbReference>
<comment type="subcellular location">
    <subcellularLocation>
        <location evidence="1">Nucleus</location>
    </subcellularLocation>
</comment>
<evidence type="ECO:0000313" key="7">
    <source>
        <dbReference type="Proteomes" id="UP000325577"/>
    </source>
</evidence>
<dbReference type="SUPFAM" id="SSF54928">
    <property type="entry name" value="RNA-binding domain, RBD"/>
    <property type="match status" value="1"/>
</dbReference>
<dbReference type="Pfam" id="PF00076">
    <property type="entry name" value="RRM_1"/>
    <property type="match status" value="1"/>
</dbReference>
<dbReference type="InterPro" id="IPR035979">
    <property type="entry name" value="RBD_domain_sf"/>
</dbReference>
<dbReference type="GO" id="GO:0000785">
    <property type="term" value="C:chromatin"/>
    <property type="evidence" value="ECO:0007669"/>
    <property type="project" value="TreeGrafter"/>
</dbReference>
<dbReference type="AlphaFoldDB" id="A0A5J5AIW4"/>
<dbReference type="GO" id="GO:0005654">
    <property type="term" value="C:nucleoplasm"/>
    <property type="evidence" value="ECO:0007669"/>
    <property type="project" value="TreeGrafter"/>
</dbReference>
<dbReference type="PANTHER" id="PTHR48033">
    <property type="entry name" value="RNA-BINDING (RRM/RBD/RNP MOTIFS) FAMILY PROTEIN"/>
    <property type="match status" value="1"/>
</dbReference>
<dbReference type="OrthoDB" id="1875751at2759"/>
<proteinExistence type="predicted"/>
<protein>
    <recommendedName>
        <fullName evidence="5">RRM domain-containing protein</fullName>
    </recommendedName>
</protein>
<evidence type="ECO:0000256" key="3">
    <source>
        <dbReference type="PROSITE-ProRule" id="PRU00176"/>
    </source>
</evidence>
<reference evidence="6 7" key="1">
    <citation type="submission" date="2019-09" db="EMBL/GenBank/DDBJ databases">
        <title>A chromosome-level genome assembly of the Chinese tupelo Nyssa sinensis.</title>
        <authorList>
            <person name="Yang X."/>
            <person name="Kang M."/>
            <person name="Yang Y."/>
            <person name="Xiong H."/>
            <person name="Wang M."/>
            <person name="Zhang Z."/>
            <person name="Wang Z."/>
            <person name="Wu H."/>
            <person name="Ma T."/>
            <person name="Liu J."/>
            <person name="Xi Z."/>
        </authorList>
    </citation>
    <scope>NUCLEOTIDE SEQUENCE [LARGE SCALE GENOMIC DNA]</scope>
    <source>
        <strain evidence="6">J267</strain>
        <tissue evidence="6">Leaf</tissue>
    </source>
</reference>
<dbReference type="Gene3D" id="3.30.70.330">
    <property type="match status" value="1"/>
</dbReference>
<keyword evidence="7" id="KW-1185">Reference proteome</keyword>
<evidence type="ECO:0000313" key="6">
    <source>
        <dbReference type="EMBL" id="KAA8530194.1"/>
    </source>
</evidence>
<feature type="region of interest" description="Disordered" evidence="4">
    <location>
        <begin position="72"/>
        <end position="94"/>
    </location>
</feature>
<dbReference type="PANTHER" id="PTHR48033:SF5">
    <property type="entry name" value="RRM DOMAIN-CONTAINING PROTEIN"/>
    <property type="match status" value="1"/>
</dbReference>
<dbReference type="GO" id="GO:0003723">
    <property type="term" value="F:RNA binding"/>
    <property type="evidence" value="ECO:0007669"/>
    <property type="project" value="UniProtKB-UniRule"/>
</dbReference>
<evidence type="ECO:0000259" key="5">
    <source>
        <dbReference type="PROSITE" id="PS50102"/>
    </source>
</evidence>
<evidence type="ECO:0000256" key="1">
    <source>
        <dbReference type="ARBA" id="ARBA00004123"/>
    </source>
</evidence>
<sequence>MGGIPTTVTEDEFKDFFSNFGEVKDHQIMWDHSTNRSRGFGFITFDTDQSVDDLLANGNRLEFAGAQVEIKKAGPRKPNPPPVRSKHHGNSRGAFGGRPGDAYGGFGGSGFTAGSYRAGGAYGGRASAYGGYGGSEFGGCGGYGGGSYGGGYRGESSLGYSGCYGGGIGRGYGLGSGYDVTGENYGGYGRAGGGFGARYDAGFSGGYGGSSEGSFYGSIGGFGGVGSESSFCFQQNLQYWECVCVTIEAKHEPSEKRLDVLFTGHYILNFRIVTRKSVPCGGTAIKRLTRENDSLRCTVKMIINHERLLPRLHSLILVSTRV</sequence>
<keyword evidence="2" id="KW-0539">Nucleus</keyword>
<dbReference type="GO" id="GO:0010468">
    <property type="term" value="P:regulation of gene expression"/>
    <property type="evidence" value="ECO:0007669"/>
    <property type="project" value="TreeGrafter"/>
</dbReference>
<dbReference type="InterPro" id="IPR000504">
    <property type="entry name" value="RRM_dom"/>
</dbReference>
<dbReference type="EMBL" id="CM018043">
    <property type="protein sequence ID" value="KAA8530194.1"/>
    <property type="molecule type" value="Genomic_DNA"/>
</dbReference>